<proteinExistence type="predicted"/>
<organism evidence="1 2">
    <name type="scientific">Salicibibacter cibarius</name>
    <dbReference type="NCBI Taxonomy" id="2743000"/>
    <lineage>
        <taxon>Bacteria</taxon>
        <taxon>Bacillati</taxon>
        <taxon>Bacillota</taxon>
        <taxon>Bacilli</taxon>
        <taxon>Bacillales</taxon>
        <taxon>Bacillaceae</taxon>
        <taxon>Salicibibacter</taxon>
    </lineage>
</organism>
<sequence>MNATTTKTALDITKKVGAGWQYRPDKKFYTVKEVQSKRAYIVLPDDWEAFFVENGFVSKGAVMGYIEAPIELYKEAAFFEGS</sequence>
<dbReference type="RefSeq" id="WP_200126200.1">
    <property type="nucleotide sequence ID" value="NZ_CP054705.1"/>
</dbReference>
<evidence type="ECO:0000313" key="2">
    <source>
        <dbReference type="Proteomes" id="UP000595823"/>
    </source>
</evidence>
<keyword evidence="2" id="KW-1185">Reference proteome</keyword>
<dbReference type="AlphaFoldDB" id="A0A7T6YZJ0"/>
<dbReference type="KEGG" id="scia:HUG15_00280"/>
<accession>A0A7T6YZJ0</accession>
<name>A0A7T6YZJ0_9BACI</name>
<dbReference type="EMBL" id="CP054705">
    <property type="protein sequence ID" value="QQK74205.1"/>
    <property type="molecule type" value="Genomic_DNA"/>
</dbReference>
<reference evidence="1 2" key="1">
    <citation type="submission" date="2020-06" db="EMBL/GenBank/DDBJ databases">
        <title>Genomic analysis of Salicibibacter sp. NKC5-3.</title>
        <authorList>
            <person name="Oh Y.J."/>
        </authorList>
    </citation>
    <scope>NUCLEOTIDE SEQUENCE [LARGE SCALE GENOMIC DNA]</scope>
    <source>
        <strain evidence="1 2">NKC5-3</strain>
    </source>
</reference>
<evidence type="ECO:0000313" key="1">
    <source>
        <dbReference type="EMBL" id="QQK74205.1"/>
    </source>
</evidence>
<protein>
    <submittedName>
        <fullName evidence="1">Uncharacterized protein</fullName>
    </submittedName>
</protein>
<dbReference type="Proteomes" id="UP000595823">
    <property type="component" value="Chromosome"/>
</dbReference>
<gene>
    <name evidence="1" type="ORF">HUG15_00280</name>
</gene>